<dbReference type="EMBL" id="CAKXAJ010025208">
    <property type="protein sequence ID" value="CAH2236484.1"/>
    <property type="molecule type" value="Genomic_DNA"/>
</dbReference>
<dbReference type="AlphaFoldDB" id="A0A8S4RGL8"/>
<accession>A0A8S4RGL8</accession>
<comment type="caution">
    <text evidence="1">The sequence shown here is derived from an EMBL/GenBank/DDBJ whole genome shotgun (WGS) entry which is preliminary data.</text>
</comment>
<sequence>MTIALWFRNVVVDDGSYKEAQSHSAGDEESNARSMRVNNMIYRRTRATDIAQQVAKLKWQWARHTAQITDGHWGFKIRVLLHYSLAKRTGLWKSKELYGRFFKALSGPDVDQIASVSWLQFGDLFGETEAFVCAIMDEVIKTRNYRKHIMQDFTLDICRACHRPGDPQAYSFRVFTSC</sequence>
<reference evidence="1" key="1">
    <citation type="submission" date="2022-03" db="EMBL/GenBank/DDBJ databases">
        <authorList>
            <person name="Lindestad O."/>
        </authorList>
    </citation>
    <scope>NUCLEOTIDE SEQUENCE</scope>
</reference>
<organism evidence="1 2">
    <name type="scientific">Pararge aegeria aegeria</name>
    <dbReference type="NCBI Taxonomy" id="348720"/>
    <lineage>
        <taxon>Eukaryota</taxon>
        <taxon>Metazoa</taxon>
        <taxon>Ecdysozoa</taxon>
        <taxon>Arthropoda</taxon>
        <taxon>Hexapoda</taxon>
        <taxon>Insecta</taxon>
        <taxon>Pterygota</taxon>
        <taxon>Neoptera</taxon>
        <taxon>Endopterygota</taxon>
        <taxon>Lepidoptera</taxon>
        <taxon>Glossata</taxon>
        <taxon>Ditrysia</taxon>
        <taxon>Papilionoidea</taxon>
        <taxon>Nymphalidae</taxon>
        <taxon>Satyrinae</taxon>
        <taxon>Satyrini</taxon>
        <taxon>Parargina</taxon>
        <taxon>Pararge</taxon>
    </lineage>
</organism>
<name>A0A8S4RGL8_9NEOP</name>
<dbReference type="OrthoDB" id="2194416at2759"/>
<keyword evidence="2" id="KW-1185">Reference proteome</keyword>
<evidence type="ECO:0000313" key="1">
    <source>
        <dbReference type="EMBL" id="CAH2236484.1"/>
    </source>
</evidence>
<evidence type="ECO:0000313" key="2">
    <source>
        <dbReference type="Proteomes" id="UP000838756"/>
    </source>
</evidence>
<gene>
    <name evidence="1" type="primary">jg21244</name>
    <name evidence="1" type="ORF">PAEG_LOCUS13859</name>
</gene>
<protein>
    <submittedName>
        <fullName evidence="1">Jg21244 protein</fullName>
    </submittedName>
</protein>
<proteinExistence type="predicted"/>
<dbReference type="Proteomes" id="UP000838756">
    <property type="component" value="Unassembled WGS sequence"/>
</dbReference>